<dbReference type="EC" id="6.1.1.4" evidence="2"/>
<dbReference type="SUPFAM" id="SSF52374">
    <property type="entry name" value="Nucleotidylyl transferase"/>
    <property type="match status" value="1"/>
</dbReference>
<evidence type="ECO:0000256" key="7">
    <source>
        <dbReference type="ARBA" id="ARBA00022917"/>
    </source>
</evidence>
<dbReference type="InterPro" id="IPR020791">
    <property type="entry name" value="Leu-tRNA-lgase_arc"/>
</dbReference>
<feature type="domain" description="Aminoacyl-tRNA synthetase class Ia" evidence="10">
    <location>
        <begin position="8"/>
        <end position="703"/>
    </location>
</feature>
<dbReference type="PANTHER" id="PTHR45794:SF1">
    <property type="entry name" value="LEUCINE--TRNA LIGASE, CYTOPLASMIC"/>
    <property type="match status" value="1"/>
</dbReference>
<keyword evidence="8" id="KW-0030">Aminoacyl-tRNA synthetase</keyword>
<evidence type="ECO:0000259" key="11">
    <source>
        <dbReference type="Pfam" id="PF08264"/>
    </source>
</evidence>
<dbReference type="InterPro" id="IPR004493">
    <property type="entry name" value="Leu-tRNA-synth_Ia_arc/euk"/>
</dbReference>
<organism evidence="12">
    <name type="scientific">bioreactor metagenome</name>
    <dbReference type="NCBI Taxonomy" id="1076179"/>
    <lineage>
        <taxon>unclassified sequences</taxon>
        <taxon>metagenomes</taxon>
        <taxon>ecological metagenomes</taxon>
    </lineage>
</organism>
<dbReference type="HAMAP" id="MF_00049_A">
    <property type="entry name" value="Leu_tRNA_synth_A"/>
    <property type="match status" value="1"/>
</dbReference>
<dbReference type="FunFam" id="1.10.730.10:FF:000002">
    <property type="entry name" value="Leucine--tRNA ligase"/>
    <property type="match status" value="1"/>
</dbReference>
<name>A0A644TZY4_9ZZZZ</name>
<keyword evidence="5" id="KW-0547">Nucleotide-binding</keyword>
<accession>A0A644TZY4</accession>
<evidence type="ECO:0000256" key="6">
    <source>
        <dbReference type="ARBA" id="ARBA00022840"/>
    </source>
</evidence>
<keyword evidence="3" id="KW-0963">Cytoplasm</keyword>
<dbReference type="InterPro" id="IPR009080">
    <property type="entry name" value="tRNAsynth_Ia_anticodon-bd"/>
</dbReference>
<dbReference type="InterPro" id="IPR014729">
    <property type="entry name" value="Rossmann-like_a/b/a_fold"/>
</dbReference>
<dbReference type="InterPro" id="IPR013155">
    <property type="entry name" value="M/V/L/I-tRNA-synth_anticd-bd"/>
</dbReference>
<dbReference type="AlphaFoldDB" id="A0A644TZY4"/>
<evidence type="ECO:0000256" key="9">
    <source>
        <dbReference type="ARBA" id="ARBA00030520"/>
    </source>
</evidence>
<comment type="caution">
    <text evidence="12">The sequence shown here is derived from an EMBL/GenBank/DDBJ whole genome shotgun (WGS) entry which is preliminary data.</text>
</comment>
<evidence type="ECO:0000256" key="2">
    <source>
        <dbReference type="ARBA" id="ARBA00013164"/>
    </source>
</evidence>
<dbReference type="Gene3D" id="1.10.10.720">
    <property type="entry name" value="leucyl-tRNA synthetase"/>
    <property type="match status" value="1"/>
</dbReference>
<evidence type="ECO:0000256" key="1">
    <source>
        <dbReference type="ARBA" id="ARBA00005594"/>
    </source>
</evidence>
<comment type="similarity">
    <text evidence="1">Belongs to the class-I aminoacyl-tRNA synthetase family.</text>
</comment>
<evidence type="ECO:0000256" key="4">
    <source>
        <dbReference type="ARBA" id="ARBA00022598"/>
    </source>
</evidence>
<dbReference type="NCBIfam" id="NF008957">
    <property type="entry name" value="PRK12300.1"/>
    <property type="match status" value="1"/>
</dbReference>
<dbReference type="EMBL" id="VSSQ01000063">
    <property type="protein sequence ID" value="MPL72017.1"/>
    <property type="molecule type" value="Genomic_DNA"/>
</dbReference>
<dbReference type="Pfam" id="PF00133">
    <property type="entry name" value="tRNA-synt_1"/>
    <property type="match status" value="1"/>
</dbReference>
<dbReference type="SUPFAM" id="SSF47323">
    <property type="entry name" value="Anticodon-binding domain of a subclass of class I aminoacyl-tRNA synthetases"/>
    <property type="match status" value="1"/>
</dbReference>
<dbReference type="PROSITE" id="PS00178">
    <property type="entry name" value="AA_TRNA_LIGASE_I"/>
    <property type="match status" value="1"/>
</dbReference>
<dbReference type="GO" id="GO:0005737">
    <property type="term" value="C:cytoplasm"/>
    <property type="evidence" value="ECO:0007669"/>
    <property type="project" value="InterPro"/>
</dbReference>
<keyword evidence="6" id="KW-0067">ATP-binding</keyword>
<evidence type="ECO:0000313" key="12">
    <source>
        <dbReference type="EMBL" id="MPL72017.1"/>
    </source>
</evidence>
<dbReference type="Pfam" id="PF08264">
    <property type="entry name" value="Anticodon_1"/>
    <property type="match status" value="1"/>
</dbReference>
<dbReference type="GO" id="GO:0006429">
    <property type="term" value="P:leucyl-tRNA aminoacylation"/>
    <property type="evidence" value="ECO:0007669"/>
    <property type="project" value="InterPro"/>
</dbReference>
<dbReference type="PANTHER" id="PTHR45794">
    <property type="entry name" value="LEUCYL-TRNA SYNTHETASE"/>
    <property type="match status" value="1"/>
</dbReference>
<evidence type="ECO:0000256" key="3">
    <source>
        <dbReference type="ARBA" id="ARBA00022490"/>
    </source>
</evidence>
<evidence type="ECO:0000256" key="5">
    <source>
        <dbReference type="ARBA" id="ARBA00022741"/>
    </source>
</evidence>
<gene>
    <name evidence="12" type="primary">valS_10</name>
    <name evidence="12" type="ORF">SDC9_17796</name>
</gene>
<dbReference type="Gene3D" id="3.30.2320.20">
    <property type="entry name" value="Class I aminoacyl-tRNA synthetases (RS)"/>
    <property type="match status" value="1"/>
</dbReference>
<keyword evidence="4 12" id="KW-0436">Ligase</keyword>
<reference evidence="12" key="1">
    <citation type="submission" date="2019-08" db="EMBL/GenBank/DDBJ databases">
        <authorList>
            <person name="Kucharzyk K."/>
            <person name="Murdoch R.W."/>
            <person name="Higgins S."/>
            <person name="Loffler F."/>
        </authorList>
    </citation>
    <scope>NUCLEOTIDE SEQUENCE</scope>
</reference>
<dbReference type="InterPro" id="IPR001412">
    <property type="entry name" value="aa-tRNA-synth_I_CS"/>
</dbReference>
<dbReference type="GO" id="GO:0005524">
    <property type="term" value="F:ATP binding"/>
    <property type="evidence" value="ECO:0007669"/>
    <property type="project" value="UniProtKB-KW"/>
</dbReference>
<dbReference type="SUPFAM" id="SSF50677">
    <property type="entry name" value="ValRS/IleRS/LeuRS editing domain"/>
    <property type="match status" value="1"/>
</dbReference>
<dbReference type="Gene3D" id="3.90.740.10">
    <property type="entry name" value="Valyl/Leucyl/Isoleucyl-tRNA synthetase, editing domain"/>
    <property type="match status" value="1"/>
</dbReference>
<protein>
    <recommendedName>
        <fullName evidence="2">leucine--tRNA ligase</fullName>
        <ecNumber evidence="2">6.1.1.4</ecNumber>
    </recommendedName>
    <alternativeName>
        <fullName evidence="9">Leucyl-tRNA synthetase</fullName>
    </alternativeName>
</protein>
<feature type="domain" description="Methionyl/Valyl/Leucyl/Isoleucyl-tRNA synthetase anticodon-binding" evidence="11">
    <location>
        <begin position="753"/>
        <end position="903"/>
    </location>
</feature>
<evidence type="ECO:0000259" key="10">
    <source>
        <dbReference type="Pfam" id="PF00133"/>
    </source>
</evidence>
<dbReference type="GO" id="GO:0004823">
    <property type="term" value="F:leucine-tRNA ligase activity"/>
    <property type="evidence" value="ECO:0007669"/>
    <property type="project" value="UniProtKB-EC"/>
</dbReference>
<dbReference type="Gene3D" id="3.40.50.620">
    <property type="entry name" value="HUPs"/>
    <property type="match status" value="1"/>
</dbReference>
<evidence type="ECO:0000256" key="8">
    <source>
        <dbReference type="ARBA" id="ARBA00023146"/>
    </source>
</evidence>
<proteinExistence type="inferred from homology"/>
<sequence length="1017" mass="118085">MSKEIEKKWQEKWKESKLFQSDHDERKKIFLTVAYPYPSGAMHIGHGRTYTVPDVYARFKRMQGYNVLFPMGWHVTGAPVIGIASRIKDKDPWTLDLYENVHNVPKNEISKLEDPEYIVKYFSTEYHNVMDDMGYSIDWRREFRTTDPTYKKFIEWQIKKLKKMDLIRKGNHPVKYCPHCDNPVGDHDLLEGEGVGVNELTLLKFKIIEKNDNDTNKDNGDNINTANNVKYLVPATFRPETIYGSTNLWLNPNVEYIQVTSDDSENGTNGETWVISKESFDNISNQIKDLKILGDIDPETLIGAHIENPVTKDHHPILPASFVDPEYGSGSVFSVPGHAPADYIALEDLKNNKELIEKYSLKDIVNKIEPLNVVTIKKYSEIPAKDVIERLNVKNQEDPKLEEATNELYKVEHSKGIISKHIPIYSGERVSIARENIKKDMISKNQATIMYDFAEHPVICRCGTKCVVKIMDNQWFLKYSDEEWKDETRKLLRNENIIPAEVRSNLEYYIGWLEDWACSRRIGLGTKLPWDKQWLIEPLTDSTIYMSYYTIAKYLKDINSEDLNDAFFEKIFFDNDINIDTIDKTQLNSIGANIDDFRLKVDEDIINEIQNEFSYWYPLDWRLSAKDLVGNHLSFHMFHHAAIFPPENWPQGMVVFGMGLLEGNKMSSSKGNVILLSDAINEYGADVVRLFLMSSAEPWQDFDWREKEVVGTKRRLDWFFEFAEKIESIKMNKNKSSLDLSNIERVDLTRKIDLWMMNQLYIRINDATTALEGFQTRKALQDSLFLLKKDVDHYMYRTKHLLEDPDEALIFVLSSILESWIRILSPFTPHSCEELWAKYGGEGFVSEAEWPIKYQYFPMKCTPTLNLKVDSCIPSEVIEKSEEMVQSIVKDINEIKKIVDVTPEKIHVYLAPDWKWMLYRIADDVGKPDIGQIMGRAIGENIHDNKKEIAEVAKKVGREMTKTRYIGKIDEYEVLSDALDFISEEVGSEVIIHKDNSYDPQNKARNAMPYKPALFME</sequence>
<dbReference type="InterPro" id="IPR009008">
    <property type="entry name" value="Val/Leu/Ile-tRNA-synth_edit"/>
</dbReference>
<dbReference type="NCBIfam" id="TIGR00395">
    <property type="entry name" value="leuS_arch"/>
    <property type="match status" value="1"/>
</dbReference>
<dbReference type="InterPro" id="IPR002300">
    <property type="entry name" value="aa-tRNA-synth_Ia"/>
</dbReference>
<dbReference type="Gene3D" id="1.10.730.10">
    <property type="entry name" value="Isoleucyl-tRNA Synthetase, Domain 1"/>
    <property type="match status" value="1"/>
</dbReference>
<dbReference type="GO" id="GO:0002161">
    <property type="term" value="F:aminoacyl-tRNA deacylase activity"/>
    <property type="evidence" value="ECO:0007669"/>
    <property type="project" value="InterPro"/>
</dbReference>
<keyword evidence="7" id="KW-0648">Protein biosynthesis</keyword>